<sequence>MLAYRLLTRDLEPSLRRQINYGNIMQLGGYSESHSASRTTTSLGYSYLAARFHKGGKGSQDEPSKAVARAKQAAIQRDHRSRRRAGETVSLTPTISQLGVLEDFEGPGEGILVLWP</sequence>
<comment type="caution">
    <text evidence="1">The sequence shown here is derived from an EMBL/GenBank/DDBJ whole genome shotgun (WGS) entry which is preliminary data.</text>
</comment>
<dbReference type="STRING" id="2010991.A0A3M2RDB7"/>
<dbReference type="EMBL" id="NKUJ01000539">
    <property type="protein sequence ID" value="RMJ03307.1"/>
    <property type="molecule type" value="Genomic_DNA"/>
</dbReference>
<protein>
    <submittedName>
        <fullName evidence="1">Uncharacterized protein</fullName>
    </submittedName>
</protein>
<evidence type="ECO:0000313" key="1">
    <source>
        <dbReference type="EMBL" id="RMJ03307.1"/>
    </source>
</evidence>
<dbReference type="OrthoDB" id="5027807at2759"/>
<name>A0A3M2RDB7_9HYPO</name>
<keyword evidence="2" id="KW-1185">Reference proteome</keyword>
<dbReference type="AlphaFoldDB" id="A0A3M2RDB7"/>
<evidence type="ECO:0000313" key="2">
    <source>
        <dbReference type="Proteomes" id="UP000277212"/>
    </source>
</evidence>
<accession>A0A3M2RDB7</accession>
<proteinExistence type="predicted"/>
<organism evidence="1 2">
    <name type="scientific">Fusarium kuroshium</name>
    <dbReference type="NCBI Taxonomy" id="2010991"/>
    <lineage>
        <taxon>Eukaryota</taxon>
        <taxon>Fungi</taxon>
        <taxon>Dikarya</taxon>
        <taxon>Ascomycota</taxon>
        <taxon>Pezizomycotina</taxon>
        <taxon>Sordariomycetes</taxon>
        <taxon>Hypocreomycetidae</taxon>
        <taxon>Hypocreales</taxon>
        <taxon>Nectriaceae</taxon>
        <taxon>Fusarium</taxon>
        <taxon>Fusarium solani species complex</taxon>
    </lineage>
</organism>
<gene>
    <name evidence="1" type="ORF">CDV36_015168</name>
</gene>
<dbReference type="Proteomes" id="UP000277212">
    <property type="component" value="Unassembled WGS sequence"/>
</dbReference>
<reference evidence="1 2" key="1">
    <citation type="submission" date="2017-06" db="EMBL/GenBank/DDBJ databases">
        <title>Comparative genomic analysis of Ambrosia Fusariam Clade fungi.</title>
        <authorList>
            <person name="Stajich J.E."/>
            <person name="Carrillo J."/>
            <person name="Kijimoto T."/>
            <person name="Eskalen A."/>
            <person name="O'Donnell K."/>
            <person name="Kasson M."/>
        </authorList>
    </citation>
    <scope>NUCLEOTIDE SEQUENCE [LARGE SCALE GENOMIC DNA]</scope>
    <source>
        <strain evidence="1">UCR3666</strain>
    </source>
</reference>